<dbReference type="SUPFAM" id="SSF54106">
    <property type="entry name" value="LysM domain"/>
    <property type="match status" value="3"/>
</dbReference>
<evidence type="ECO:0000313" key="4">
    <source>
        <dbReference type="EMBL" id="MBC9811421.1"/>
    </source>
</evidence>
<evidence type="ECO:0000256" key="2">
    <source>
        <dbReference type="ARBA" id="ARBA00022729"/>
    </source>
</evidence>
<protein>
    <submittedName>
        <fullName evidence="4">LysM peptidoglycan-binding domain-containing protein</fullName>
    </submittedName>
</protein>
<dbReference type="InterPro" id="IPR036779">
    <property type="entry name" value="LysM_dom_sf"/>
</dbReference>
<gene>
    <name evidence="4" type="ORF">H9Y05_02930</name>
</gene>
<comment type="similarity">
    <text evidence="1">Belongs to the leucine-binding protein family.</text>
</comment>
<evidence type="ECO:0000313" key="5">
    <source>
        <dbReference type="Proteomes" id="UP000652681"/>
    </source>
</evidence>
<dbReference type="EMBL" id="JACVEL010000001">
    <property type="protein sequence ID" value="MBC9811421.1"/>
    <property type="molecule type" value="Genomic_DNA"/>
</dbReference>
<dbReference type="CDD" id="cd06268">
    <property type="entry name" value="PBP1_ABC_transporter_LIVBP-like"/>
    <property type="match status" value="1"/>
</dbReference>
<evidence type="ECO:0000259" key="3">
    <source>
        <dbReference type="PROSITE" id="PS51782"/>
    </source>
</evidence>
<dbReference type="Pfam" id="PF01476">
    <property type="entry name" value="LysM"/>
    <property type="match status" value="3"/>
</dbReference>
<dbReference type="AlphaFoldDB" id="A0A8J6PGV8"/>
<dbReference type="InterPro" id="IPR018392">
    <property type="entry name" value="LysM"/>
</dbReference>
<dbReference type="InterPro" id="IPR028081">
    <property type="entry name" value="Leu-bd"/>
</dbReference>
<feature type="domain" description="LysM" evidence="3">
    <location>
        <begin position="35"/>
        <end position="78"/>
    </location>
</feature>
<dbReference type="PANTHER" id="PTHR33734:SF22">
    <property type="entry name" value="MEMBRANE-BOUND LYTIC MUREIN TRANSGLYCOSYLASE D"/>
    <property type="match status" value="1"/>
</dbReference>
<dbReference type="CDD" id="cd00118">
    <property type="entry name" value="LysM"/>
    <property type="match status" value="3"/>
</dbReference>
<dbReference type="SUPFAM" id="SSF53822">
    <property type="entry name" value="Periplasmic binding protein-like I"/>
    <property type="match status" value="1"/>
</dbReference>
<sequence length="586" mass="65861">MRHFLFTALLIVFSFVSFGQLEDVKIESRNGQRVYVHVIQKGNTLWGLHKLYDVPVEKIVAGNPGVENGLQEGQIVYIPVPVVTQEKTHTVATGETLYSISRKYDVNVKDLTRWNPGSDQGIKEGQQLKIFNSTYVTGEKAEPAAAEQAKEPAANPVKITFNDSIVEHTVAQGETLYSISRRYLVPSEKIIAFNNKKNNNIKPGEVLKIPLKKERIAKVDVREVPDKETGKKVDNSLIFKKKDEYHVAIMLPFMLNKGAGYSEAISNMAAEFLMGAQMAIDSLEKAGLNAKVYVYDTENSPEKIRSILAKPELASMDLIIGPLNKSNAPLVADWCLEHKVRMVCPVNVDTKILQNNPYVYTTMGSDITLMKGLAKFMAQQFKGSKIVLIKPTTPQDSVLYQAFRSEYNRLAGAGATKLIETSPGNFSGYLSNSGRTALVFPTNDVKSATSFMNELSRYAHKFGSSSYVFGTDAWLDMDGINAFYRNKYRITVPTSMDLNYNYERTKIYHRKYRSLYQSDFTKVAIQGFDVMYNFCSELLLDKKAGQLIMNDFESIQIGPNHGFENQHTEILTHSEYELKNISNGLE</sequence>
<evidence type="ECO:0000256" key="1">
    <source>
        <dbReference type="ARBA" id="ARBA00010062"/>
    </source>
</evidence>
<keyword evidence="5" id="KW-1185">Reference proteome</keyword>
<organism evidence="4 5">
    <name type="scientific">Taishania pollutisoli</name>
    <dbReference type="NCBI Taxonomy" id="2766479"/>
    <lineage>
        <taxon>Bacteria</taxon>
        <taxon>Pseudomonadati</taxon>
        <taxon>Bacteroidota</taxon>
        <taxon>Flavobacteriia</taxon>
        <taxon>Flavobacteriales</taxon>
        <taxon>Crocinitomicaceae</taxon>
        <taxon>Taishania</taxon>
    </lineage>
</organism>
<comment type="caution">
    <text evidence="4">The sequence shown here is derived from an EMBL/GenBank/DDBJ whole genome shotgun (WGS) entry which is preliminary data.</text>
</comment>
<proteinExistence type="inferred from homology"/>
<dbReference type="Gene3D" id="3.10.350.10">
    <property type="entry name" value="LysM domain"/>
    <property type="match status" value="3"/>
</dbReference>
<dbReference type="PANTHER" id="PTHR33734">
    <property type="entry name" value="LYSM DOMAIN-CONTAINING GPI-ANCHORED PROTEIN 2"/>
    <property type="match status" value="1"/>
</dbReference>
<dbReference type="Gene3D" id="3.40.50.2300">
    <property type="match status" value="2"/>
</dbReference>
<name>A0A8J6PGV8_9FLAO</name>
<dbReference type="SMART" id="SM00257">
    <property type="entry name" value="LysM"/>
    <property type="match status" value="3"/>
</dbReference>
<accession>A0A8J6PGV8</accession>
<dbReference type="Proteomes" id="UP000652681">
    <property type="component" value="Unassembled WGS sequence"/>
</dbReference>
<reference evidence="4" key="1">
    <citation type="submission" date="2020-09" db="EMBL/GenBank/DDBJ databases">
        <title>Taishania pollutisoli gen. nov., sp. nov., Isolated from Tetrabromobisphenol A-Contaminated Soil.</title>
        <authorList>
            <person name="Chen Q."/>
        </authorList>
    </citation>
    <scope>NUCLEOTIDE SEQUENCE</scope>
    <source>
        <strain evidence="4">CZZ-1</strain>
    </source>
</reference>
<dbReference type="PROSITE" id="PS51782">
    <property type="entry name" value="LYSM"/>
    <property type="match status" value="3"/>
</dbReference>
<dbReference type="InterPro" id="IPR028082">
    <property type="entry name" value="Peripla_BP_I"/>
</dbReference>
<dbReference type="RefSeq" id="WP_216713450.1">
    <property type="nucleotide sequence ID" value="NZ_JACVEL010000001.1"/>
</dbReference>
<keyword evidence="2" id="KW-0732">Signal</keyword>
<feature type="domain" description="LysM" evidence="3">
    <location>
        <begin position="166"/>
        <end position="209"/>
    </location>
</feature>
<dbReference type="Pfam" id="PF13458">
    <property type="entry name" value="Peripla_BP_6"/>
    <property type="match status" value="1"/>
</dbReference>
<feature type="domain" description="LysM" evidence="3">
    <location>
        <begin position="87"/>
        <end position="130"/>
    </location>
</feature>